<keyword evidence="1 4" id="KW-0378">Hydrolase</keyword>
<keyword evidence="2" id="KW-0326">Glycosidase</keyword>
<evidence type="ECO:0000313" key="4">
    <source>
        <dbReference type="EMBL" id="MFB9518441.1"/>
    </source>
</evidence>
<dbReference type="RefSeq" id="WP_345220039.1">
    <property type="nucleotide sequence ID" value="NZ_BAAAXE010000005.1"/>
</dbReference>
<dbReference type="InterPro" id="IPR023186">
    <property type="entry name" value="IUNH"/>
</dbReference>
<evidence type="ECO:0000256" key="1">
    <source>
        <dbReference type="ARBA" id="ARBA00022801"/>
    </source>
</evidence>
<proteinExistence type="predicted"/>
<gene>
    <name evidence="4" type="ORF">ACFFTU_00475</name>
</gene>
<dbReference type="Pfam" id="PF01156">
    <property type="entry name" value="IU_nuc_hydro"/>
    <property type="match status" value="1"/>
</dbReference>
<dbReference type="SUPFAM" id="SSF53590">
    <property type="entry name" value="Nucleoside hydrolase"/>
    <property type="match status" value="1"/>
</dbReference>
<feature type="domain" description="Inosine/uridine-preferring nucleoside hydrolase" evidence="3">
    <location>
        <begin position="5"/>
        <end position="305"/>
    </location>
</feature>
<dbReference type="GO" id="GO:0016787">
    <property type="term" value="F:hydrolase activity"/>
    <property type="evidence" value="ECO:0007669"/>
    <property type="project" value="UniProtKB-KW"/>
</dbReference>
<organism evidence="4 5">
    <name type="scientific">Streptomyces cremeus</name>
    <dbReference type="NCBI Taxonomy" id="66881"/>
    <lineage>
        <taxon>Bacteria</taxon>
        <taxon>Bacillati</taxon>
        <taxon>Actinomycetota</taxon>
        <taxon>Actinomycetes</taxon>
        <taxon>Kitasatosporales</taxon>
        <taxon>Streptomycetaceae</taxon>
        <taxon>Streptomyces</taxon>
    </lineage>
</organism>
<keyword evidence="5" id="KW-1185">Reference proteome</keyword>
<dbReference type="Gene3D" id="3.90.245.10">
    <property type="entry name" value="Ribonucleoside hydrolase-like"/>
    <property type="match status" value="1"/>
</dbReference>
<name>A0ABV5P5G7_STRCM</name>
<dbReference type="EMBL" id="JBHMCR010000001">
    <property type="protein sequence ID" value="MFB9518441.1"/>
    <property type="molecule type" value="Genomic_DNA"/>
</dbReference>
<dbReference type="Proteomes" id="UP001589718">
    <property type="component" value="Unassembled WGS sequence"/>
</dbReference>
<evidence type="ECO:0000259" key="3">
    <source>
        <dbReference type="Pfam" id="PF01156"/>
    </source>
</evidence>
<comment type="caution">
    <text evidence="4">The sequence shown here is derived from an EMBL/GenBank/DDBJ whole genome shotgun (WGS) entry which is preliminary data.</text>
</comment>
<sequence length="317" mass="33165">MSQRVILDGDYGIDDALALLYLAGTSTVEILAVGSVHGNAGADQAADNALRVLGLTGIPDVPVAVGARQPLAQPVRLSSLVHGEDGLGGAVLPPARGRRVVSVSAAEQMVQMARAYPGECSILATGPFTNLALALLMEPELPHLIERVVLMGGAVAEPGNVTPSAEANIFCDPEAAAAVLSAPWPVTMVALDATMGTWLEVSDLDRIESTTTPAGKFVQASLSHYLDFHRKNYGRHSCPLHDPSAAVVLTHPSTATCVNTPVKVELRGEHTRGMTVVDRRGNAGPRQPGTPEVQVVVALNREQVVNKVLDTVLGPPT</sequence>
<dbReference type="PANTHER" id="PTHR12304:SF4">
    <property type="entry name" value="URIDINE NUCLEOSIDASE"/>
    <property type="match status" value="1"/>
</dbReference>
<dbReference type="PANTHER" id="PTHR12304">
    <property type="entry name" value="INOSINE-URIDINE PREFERRING NUCLEOSIDE HYDROLASE"/>
    <property type="match status" value="1"/>
</dbReference>
<accession>A0ABV5P5G7</accession>
<evidence type="ECO:0000313" key="5">
    <source>
        <dbReference type="Proteomes" id="UP001589718"/>
    </source>
</evidence>
<reference evidence="4 5" key="1">
    <citation type="submission" date="2024-09" db="EMBL/GenBank/DDBJ databases">
        <authorList>
            <person name="Sun Q."/>
            <person name="Mori K."/>
        </authorList>
    </citation>
    <scope>NUCLEOTIDE SEQUENCE [LARGE SCALE GENOMIC DNA]</scope>
    <source>
        <strain evidence="4 5">JCM 4362</strain>
    </source>
</reference>
<dbReference type="InterPro" id="IPR001910">
    <property type="entry name" value="Inosine/uridine_hydrolase_dom"/>
</dbReference>
<dbReference type="CDD" id="cd02650">
    <property type="entry name" value="nuc_hydro_CaPnhB"/>
    <property type="match status" value="1"/>
</dbReference>
<evidence type="ECO:0000256" key="2">
    <source>
        <dbReference type="ARBA" id="ARBA00023295"/>
    </source>
</evidence>
<protein>
    <submittedName>
        <fullName evidence="4">Nucleoside hydrolase</fullName>
    </submittedName>
</protein>
<dbReference type="InterPro" id="IPR036452">
    <property type="entry name" value="Ribo_hydro-like"/>
</dbReference>